<keyword evidence="3 6" id="KW-0547">Nucleotide-binding</keyword>
<feature type="domain" description="Protein kinase" evidence="10">
    <location>
        <begin position="17"/>
        <end position="308"/>
    </location>
</feature>
<name>A0A8S1XMD7_PAROT</name>
<dbReference type="PROSITE" id="PS01351">
    <property type="entry name" value="MAPK"/>
    <property type="match status" value="1"/>
</dbReference>
<dbReference type="FunFam" id="1.10.510.10:FF:000624">
    <property type="entry name" value="Mitogen-activated protein kinase"/>
    <property type="match status" value="1"/>
</dbReference>
<dbReference type="EC" id="2.7.11.24" evidence="8"/>
<evidence type="ECO:0000256" key="8">
    <source>
        <dbReference type="RuleBase" id="RU361165"/>
    </source>
</evidence>
<dbReference type="PROSITE" id="PS50011">
    <property type="entry name" value="PROTEIN_KINASE_DOM"/>
    <property type="match status" value="1"/>
</dbReference>
<sequence length="486" mass="56401">MNTQYWLDIENHILQQYQIKNALGQGSYGKVWLAIDRSNNKKYAIKKIYGAFRDSVDAKRTVREVSFLYQLSHHQNIVRLEKVIQSQNSNDLYLVFEYVSSDLHQVIHSTTLVPIQQRFIIYQILKALDYIHSGGLIHRDLKPSNILISTNCQIKLADFGLARTFQDTDETTCGYTQNVATKVYRAPEILFHSKIYTSKVDMWSMGCILYEMLSGQALFNSDYYFGQIGELIQILGVPNRRDIQSFKLGESDSQELEQLTSGVQKKTPRLNEMISNFDPFARDFIRNCLKYNPIDRMSASEALKHPYFQHPDLFDLELINQRCGASPPSPVDQFITLKNDNYSYSVQEYKDVLDRFIKFRNGNIYQFKTEYNQNISTQSSQNIIQTPYTTVSAKNKPTQLFHSPKLQQFQIKNRTQSNYFESNKSCSLISEQKNNTFHKPLINKITKKMPKNELEAIKNKYSQRNGRRQSLLTNCSQGQSPNHGNE</sequence>
<evidence type="ECO:0000259" key="10">
    <source>
        <dbReference type="PROSITE" id="PS50011"/>
    </source>
</evidence>
<keyword evidence="1 7" id="KW-0723">Serine/threonine-protein kinase</keyword>
<evidence type="ECO:0000256" key="6">
    <source>
        <dbReference type="PROSITE-ProRule" id="PRU10141"/>
    </source>
</evidence>
<proteinExistence type="inferred from homology"/>
<comment type="similarity">
    <text evidence="8">Belongs to the protein kinase superfamily. Ser/Thr protein kinase family. MAP kinase subfamily.</text>
</comment>
<dbReference type="PROSITE" id="PS00108">
    <property type="entry name" value="PROTEIN_KINASE_ST"/>
    <property type="match status" value="1"/>
</dbReference>
<dbReference type="PROSITE" id="PS00107">
    <property type="entry name" value="PROTEIN_KINASE_ATP"/>
    <property type="match status" value="1"/>
</dbReference>
<dbReference type="InterPro" id="IPR050117">
    <property type="entry name" value="MAPK"/>
</dbReference>
<evidence type="ECO:0000256" key="4">
    <source>
        <dbReference type="ARBA" id="ARBA00022777"/>
    </source>
</evidence>
<keyword evidence="8" id="KW-0460">Magnesium</keyword>
<organism evidence="11 12">
    <name type="scientific">Paramecium octaurelia</name>
    <dbReference type="NCBI Taxonomy" id="43137"/>
    <lineage>
        <taxon>Eukaryota</taxon>
        <taxon>Sar</taxon>
        <taxon>Alveolata</taxon>
        <taxon>Ciliophora</taxon>
        <taxon>Intramacronucleata</taxon>
        <taxon>Oligohymenophorea</taxon>
        <taxon>Peniculida</taxon>
        <taxon>Parameciidae</taxon>
        <taxon>Paramecium</taxon>
    </lineage>
</organism>
<dbReference type="GO" id="GO:0005524">
    <property type="term" value="F:ATP binding"/>
    <property type="evidence" value="ECO:0007669"/>
    <property type="project" value="UniProtKB-UniRule"/>
</dbReference>
<evidence type="ECO:0000256" key="3">
    <source>
        <dbReference type="ARBA" id="ARBA00022741"/>
    </source>
</evidence>
<comment type="catalytic activity">
    <reaction evidence="8">
        <text>L-threonyl-[protein] + ATP = O-phospho-L-threonyl-[protein] + ADP + H(+)</text>
        <dbReference type="Rhea" id="RHEA:46608"/>
        <dbReference type="Rhea" id="RHEA-COMP:11060"/>
        <dbReference type="Rhea" id="RHEA-COMP:11605"/>
        <dbReference type="ChEBI" id="CHEBI:15378"/>
        <dbReference type="ChEBI" id="CHEBI:30013"/>
        <dbReference type="ChEBI" id="CHEBI:30616"/>
        <dbReference type="ChEBI" id="CHEBI:61977"/>
        <dbReference type="ChEBI" id="CHEBI:456216"/>
        <dbReference type="EC" id="2.7.11.24"/>
    </reaction>
</comment>
<protein>
    <recommendedName>
        <fullName evidence="8">Mitogen-activated protein kinase</fullName>
        <ecNumber evidence="8">2.7.11.24</ecNumber>
    </recommendedName>
</protein>
<dbReference type="SMART" id="SM00220">
    <property type="entry name" value="S_TKc"/>
    <property type="match status" value="1"/>
</dbReference>
<keyword evidence="2 8" id="KW-0808">Transferase</keyword>
<dbReference type="OMA" id="YSVQEYK"/>
<dbReference type="EMBL" id="CAJJDP010000126">
    <property type="protein sequence ID" value="CAD8202027.1"/>
    <property type="molecule type" value="Genomic_DNA"/>
</dbReference>
<dbReference type="InterPro" id="IPR008271">
    <property type="entry name" value="Ser/Thr_kinase_AS"/>
</dbReference>
<accession>A0A8S1XMD7</accession>
<dbReference type="PANTHER" id="PTHR24055">
    <property type="entry name" value="MITOGEN-ACTIVATED PROTEIN KINASE"/>
    <property type="match status" value="1"/>
</dbReference>
<dbReference type="Pfam" id="PF00069">
    <property type="entry name" value="Pkinase"/>
    <property type="match status" value="1"/>
</dbReference>
<dbReference type="GO" id="GO:0004707">
    <property type="term" value="F:MAP kinase activity"/>
    <property type="evidence" value="ECO:0007669"/>
    <property type="project" value="UniProtKB-EC"/>
</dbReference>
<comment type="activity regulation">
    <text evidence="8">Activated by threonine and tyrosine phosphorylation.</text>
</comment>
<comment type="cofactor">
    <cofactor evidence="8">
        <name>Mg(2+)</name>
        <dbReference type="ChEBI" id="CHEBI:18420"/>
    </cofactor>
</comment>
<dbReference type="OrthoDB" id="10372801at2759"/>
<dbReference type="AlphaFoldDB" id="A0A8S1XMD7"/>
<evidence type="ECO:0000313" key="12">
    <source>
        <dbReference type="Proteomes" id="UP000683925"/>
    </source>
</evidence>
<evidence type="ECO:0000256" key="1">
    <source>
        <dbReference type="ARBA" id="ARBA00022527"/>
    </source>
</evidence>
<evidence type="ECO:0000256" key="9">
    <source>
        <dbReference type="SAM" id="MobiDB-lite"/>
    </source>
</evidence>
<evidence type="ECO:0000256" key="7">
    <source>
        <dbReference type="RuleBase" id="RU000304"/>
    </source>
</evidence>
<feature type="binding site" evidence="6">
    <location>
        <position position="47"/>
    </location>
    <ligand>
        <name>ATP</name>
        <dbReference type="ChEBI" id="CHEBI:30616"/>
    </ligand>
</feature>
<dbReference type="InterPro" id="IPR000719">
    <property type="entry name" value="Prot_kinase_dom"/>
</dbReference>
<keyword evidence="12" id="KW-1185">Reference proteome</keyword>
<evidence type="ECO:0000313" key="11">
    <source>
        <dbReference type="EMBL" id="CAD8202027.1"/>
    </source>
</evidence>
<reference evidence="11" key="1">
    <citation type="submission" date="2021-01" db="EMBL/GenBank/DDBJ databases">
        <authorList>
            <consortium name="Genoscope - CEA"/>
            <person name="William W."/>
        </authorList>
    </citation>
    <scope>NUCLEOTIDE SEQUENCE</scope>
</reference>
<comment type="caution">
    <text evidence="11">The sequence shown here is derived from an EMBL/GenBank/DDBJ whole genome shotgun (WGS) entry which is preliminary data.</text>
</comment>
<evidence type="ECO:0000256" key="5">
    <source>
        <dbReference type="ARBA" id="ARBA00022840"/>
    </source>
</evidence>
<feature type="region of interest" description="Disordered" evidence="9">
    <location>
        <begin position="461"/>
        <end position="486"/>
    </location>
</feature>
<dbReference type="InterPro" id="IPR017441">
    <property type="entry name" value="Protein_kinase_ATP_BS"/>
</dbReference>
<keyword evidence="5 6" id="KW-0067">ATP-binding</keyword>
<gene>
    <name evidence="11" type="ORF">POCTA_138.1.T1260040</name>
</gene>
<dbReference type="Proteomes" id="UP000683925">
    <property type="component" value="Unassembled WGS sequence"/>
</dbReference>
<dbReference type="InterPro" id="IPR003527">
    <property type="entry name" value="MAP_kinase_CS"/>
</dbReference>
<evidence type="ECO:0000256" key="2">
    <source>
        <dbReference type="ARBA" id="ARBA00022679"/>
    </source>
</evidence>
<keyword evidence="4 8" id="KW-0418">Kinase</keyword>